<gene>
    <name evidence="1" type="ORF">MILVUS5_LOCUS40357</name>
</gene>
<accession>A0ACB0M7W7</accession>
<comment type="caution">
    <text evidence="1">The sequence shown here is derived from an EMBL/GenBank/DDBJ whole genome shotgun (WGS) entry which is preliminary data.</text>
</comment>
<organism evidence="1 2">
    <name type="scientific">Trifolium pratense</name>
    <name type="common">Red clover</name>
    <dbReference type="NCBI Taxonomy" id="57577"/>
    <lineage>
        <taxon>Eukaryota</taxon>
        <taxon>Viridiplantae</taxon>
        <taxon>Streptophyta</taxon>
        <taxon>Embryophyta</taxon>
        <taxon>Tracheophyta</taxon>
        <taxon>Spermatophyta</taxon>
        <taxon>Magnoliopsida</taxon>
        <taxon>eudicotyledons</taxon>
        <taxon>Gunneridae</taxon>
        <taxon>Pentapetalae</taxon>
        <taxon>rosids</taxon>
        <taxon>fabids</taxon>
        <taxon>Fabales</taxon>
        <taxon>Fabaceae</taxon>
        <taxon>Papilionoideae</taxon>
        <taxon>50 kb inversion clade</taxon>
        <taxon>NPAAA clade</taxon>
        <taxon>Hologalegina</taxon>
        <taxon>IRL clade</taxon>
        <taxon>Trifolieae</taxon>
        <taxon>Trifolium</taxon>
    </lineage>
</organism>
<protein>
    <submittedName>
        <fullName evidence="1">Uncharacterized protein</fullName>
    </submittedName>
</protein>
<evidence type="ECO:0000313" key="2">
    <source>
        <dbReference type="Proteomes" id="UP001177021"/>
    </source>
</evidence>
<name>A0ACB0M7W7_TRIPR</name>
<reference evidence="1" key="1">
    <citation type="submission" date="2023-10" db="EMBL/GenBank/DDBJ databases">
        <authorList>
            <person name="Rodriguez Cubillos JULIANA M."/>
            <person name="De Vega J."/>
        </authorList>
    </citation>
    <scope>NUCLEOTIDE SEQUENCE</scope>
</reference>
<sequence>MGKPNTTLVVHSSRVFLLLVFLNVSISEASPTAESVYTSFLQCLTNHSNPSDQISNILFSQTNTSFSSILQAYIRNARLNKTSTPKPLLIITPLQQSHVQSTVLCAKTIQIQLKIRSGGHDFEGISYVSYHQPFIILDMFNFKNITVDIQNEVAVVQSGVILGEVYYRIWEKSKVHGFPAGVCATVGVGGHLSGGGYGNMMRKFGLSIDNVVDAEIVDVNGRILDRKSMGEDLFWAIRGGGGASFGVIISYSIKLVQVPEVVTVFRAANTVDQNGTEIVLQWQQVAPQTDDRLFMRLLIRPVSSNVVKGEITVRVTVVTLFLGGADELVTLLAKEFPSLGLKKENCSEMTWIDSVLWWANFGNDSKPDVLLDRNIDSASFLKRKSDYVENPISKDGLESIWKVIKLGKIGLVFNPYGGKMSAVSSNATAFPHRAGNLFKIEYSVNWDEPGIYIENNFTNQTRILYSYMTPFVSNSPRRAFLNYRDLDIGTNDFGNNSYEQGVVYGMKYFNNNFERLVSIKTEVDPENFFRNEQSIPVHPVLDSGASTSSAEKLLFSSLYRKLIINLVIVLFLILELFI</sequence>
<evidence type="ECO:0000313" key="1">
    <source>
        <dbReference type="EMBL" id="CAJ2677976.1"/>
    </source>
</evidence>
<keyword evidence="2" id="KW-1185">Reference proteome</keyword>
<dbReference type="Proteomes" id="UP001177021">
    <property type="component" value="Unassembled WGS sequence"/>
</dbReference>
<proteinExistence type="predicted"/>
<dbReference type="EMBL" id="CASHSV030000823">
    <property type="protein sequence ID" value="CAJ2677976.1"/>
    <property type="molecule type" value="Genomic_DNA"/>
</dbReference>